<feature type="domain" description="Duffy-binding-like" evidence="8">
    <location>
        <begin position="311"/>
        <end position="457"/>
    </location>
</feature>
<dbReference type="GO" id="GO:0016020">
    <property type="term" value="C:membrane"/>
    <property type="evidence" value="ECO:0007669"/>
    <property type="project" value="InterPro"/>
</dbReference>
<dbReference type="VEuPathDB" id="PlasmoDB:Pf7G8-2_000096200"/>
<dbReference type="VEuPathDB" id="PlasmoDB:PfNF54_110005400"/>
<feature type="compositionally biased region" description="Basic and acidic residues" evidence="2">
    <location>
        <begin position="1574"/>
        <end position="1596"/>
    </location>
</feature>
<dbReference type="InterPro" id="IPR054595">
    <property type="entry name" value="DBL_C"/>
</dbReference>
<dbReference type="GO" id="GO:0046789">
    <property type="term" value="F:host cell surface receptor binding"/>
    <property type="evidence" value="ECO:0007669"/>
    <property type="project" value="InterPro"/>
</dbReference>
<dbReference type="EMBL" id="AM411451">
    <property type="protein sequence ID" value="CAL80730.1"/>
    <property type="molecule type" value="Genomic_DNA"/>
</dbReference>
<dbReference type="VEuPathDB" id="PlasmoDB:PfNF135_040018500"/>
<feature type="domain" description="Cysteine-rich interdomain region 1 gamma" evidence="7">
    <location>
        <begin position="2127"/>
        <end position="2176"/>
    </location>
</feature>
<feature type="compositionally biased region" description="Basic and acidic residues" evidence="2">
    <location>
        <begin position="1863"/>
        <end position="1882"/>
    </location>
</feature>
<feature type="domain" description="Plasmodium falciparum erythrocyte membrane protein-1 N-terminal segment" evidence="6">
    <location>
        <begin position="14"/>
        <end position="48"/>
    </location>
</feature>
<dbReference type="VEuPathDB" id="PlasmoDB:PfSN01_060005100"/>
<dbReference type="VEuPathDB" id="PlasmoDB:PfKE01_130005600"/>
<evidence type="ECO:0000259" key="8">
    <source>
        <dbReference type="Pfam" id="PF22672"/>
    </source>
</evidence>
<feature type="coiled-coil region" evidence="1">
    <location>
        <begin position="2001"/>
        <end position="2028"/>
    </location>
</feature>
<dbReference type="FunFam" id="1.20.1310.20:FF:000003">
    <property type="entry name" value="Erythrocyte membrane protein 1, PfEMP1"/>
    <property type="match status" value="1"/>
</dbReference>
<dbReference type="VEuPathDB" id="PlasmoDB:PfKH01_140084800"/>
<feature type="region of interest" description="Disordered" evidence="2">
    <location>
        <begin position="1469"/>
        <end position="1596"/>
    </location>
</feature>
<dbReference type="VEuPathDB" id="PlasmoDB:PfNF54_080012700"/>
<dbReference type="VEuPathDB" id="PlasmoDB:PfCD01_120058300"/>
<feature type="compositionally biased region" description="Acidic residues" evidence="2">
    <location>
        <begin position="730"/>
        <end position="744"/>
    </location>
</feature>
<dbReference type="Pfam" id="PF22672">
    <property type="entry name" value="DBL_C"/>
    <property type="match status" value="2"/>
</dbReference>
<dbReference type="VEuPathDB" id="PlasmoDB:PfDd2_100045900"/>
<dbReference type="VEuPathDB" id="PlasmoDB:PF3D7_0808700"/>
<feature type="compositionally biased region" description="Pro residues" evidence="2">
    <location>
        <begin position="1531"/>
        <end position="1543"/>
    </location>
</feature>
<dbReference type="VEuPathDB" id="PlasmoDB:PfNF135_040008500"/>
<dbReference type="VEuPathDB" id="PlasmoDB:PfSD01_020005700"/>
<dbReference type="VEuPathDB" id="PlasmoDB:PF3D7_1100200"/>
<organism evidence="9">
    <name type="scientific">Plasmodium falciparum</name>
    <name type="common">malaria parasite P. falciparum</name>
    <dbReference type="NCBI Taxonomy" id="5833"/>
    <lineage>
        <taxon>Eukaryota</taxon>
        <taxon>Sar</taxon>
        <taxon>Alveolata</taxon>
        <taxon>Apicomplexa</taxon>
        <taxon>Aconoidasida</taxon>
        <taxon>Haemosporida</taxon>
        <taxon>Plasmodiidae</taxon>
        <taxon>Plasmodium</taxon>
        <taxon>Plasmodium (Laverania)</taxon>
    </lineage>
</organism>
<evidence type="ECO:0000259" key="4">
    <source>
        <dbReference type="Pfam" id="PF05424"/>
    </source>
</evidence>
<feature type="domain" description="Duffy-binding-like" evidence="8">
    <location>
        <begin position="1936"/>
        <end position="2080"/>
    </location>
</feature>
<dbReference type="VEuPathDB" id="PlasmoDB:PfML01_050038300"/>
<dbReference type="VEuPathDB" id="PlasmoDB:PfTG01_000027000"/>
<dbReference type="FunFam" id="1.10.1900.40:FF:000004">
    <property type="entry name" value="Erythrocyte membrane protein 1, PfEMP1"/>
    <property type="match status" value="1"/>
</dbReference>
<dbReference type="VEuPathDB" id="PlasmoDB:PfGA01_030032000"/>
<feature type="region of interest" description="Disordered" evidence="2">
    <location>
        <begin position="1685"/>
        <end position="1712"/>
    </location>
</feature>
<accession>A1KQT3</accession>
<dbReference type="SUPFAM" id="SSF140924">
    <property type="entry name" value="Duffy binding domain-like"/>
    <property type="match status" value="6"/>
</dbReference>
<dbReference type="VEuPathDB" id="PlasmoDB:PfKE01_080005600"/>
<dbReference type="Pfam" id="PF15445">
    <property type="entry name" value="ATS"/>
    <property type="match status" value="1"/>
</dbReference>
<dbReference type="VEuPathDB" id="PlasmoDB:PfSN01_050005000"/>
<feature type="domain" description="Duffy-antigen binding" evidence="4">
    <location>
        <begin position="811"/>
        <end position="960"/>
    </location>
</feature>
<dbReference type="VEuPathDB" id="PlasmoDB:PfNF135_030031200"/>
<feature type="region of interest" description="Disordered" evidence="2">
    <location>
        <begin position="728"/>
        <end position="761"/>
    </location>
</feature>
<feature type="compositionally biased region" description="Polar residues" evidence="2">
    <location>
        <begin position="1469"/>
        <end position="1488"/>
    </location>
</feature>
<dbReference type="Pfam" id="PF05424">
    <property type="entry name" value="Duffy_binding"/>
    <property type="match status" value="4"/>
</dbReference>
<feature type="compositionally biased region" description="Acidic residues" evidence="2">
    <location>
        <begin position="2352"/>
        <end position="2364"/>
    </location>
</feature>
<dbReference type="InterPro" id="IPR041480">
    <property type="entry name" value="CIDR1_gamma"/>
</dbReference>
<feature type="domain" description="Plasmodium falciparum erythrocyte membrane protein 1 acidic terminal segment" evidence="5">
    <location>
        <begin position="2475"/>
        <end position="2914"/>
    </location>
</feature>
<feature type="compositionally biased region" description="Pro residues" evidence="2">
    <location>
        <begin position="2446"/>
        <end position="2464"/>
    </location>
</feature>
<evidence type="ECO:0000256" key="1">
    <source>
        <dbReference type="SAM" id="Coils"/>
    </source>
</evidence>
<evidence type="ECO:0000259" key="3">
    <source>
        <dbReference type="Pfam" id="PF03011"/>
    </source>
</evidence>
<dbReference type="VEuPathDB" id="PlasmoDB:PfHB3_120059100"/>
<keyword evidence="1" id="KW-0175">Coiled coil</keyword>
<dbReference type="InterPro" id="IPR042202">
    <property type="entry name" value="Duffy-ag-bd_sf"/>
</dbReference>
<dbReference type="VEuPathDB" id="PlasmoDB:PfDd2_040017800"/>
<reference evidence="9" key="1">
    <citation type="submission" date="2006-11" db="EMBL/GenBank/DDBJ databases">
        <authorList>
            <person name="Kyes S.A."/>
        </authorList>
    </citation>
    <scope>NUCLEOTIDE SEQUENCE</scope>
    <source>
        <strain evidence="9">IT 4/25/5</strain>
    </source>
</reference>
<evidence type="ECO:0000259" key="5">
    <source>
        <dbReference type="Pfam" id="PF15445"/>
    </source>
</evidence>
<feature type="compositionally biased region" description="Basic and acidic residues" evidence="2">
    <location>
        <begin position="2390"/>
        <end position="2407"/>
    </location>
</feature>
<dbReference type="Gene3D" id="1.10.1900.40">
    <property type="entry name" value="Acidic terminal segments, variant surface antigen of PfEMP1"/>
    <property type="match status" value="2"/>
</dbReference>
<dbReference type="VEuPathDB" id="PlasmoDB:PfSN01_000012700"/>
<feature type="compositionally biased region" description="Acidic residues" evidence="2">
    <location>
        <begin position="1561"/>
        <end position="1573"/>
    </location>
</feature>
<feature type="compositionally biased region" description="Polar residues" evidence="2">
    <location>
        <begin position="2333"/>
        <end position="2345"/>
    </location>
</feature>
<proteinExistence type="predicted"/>
<feature type="region of interest" description="Disordered" evidence="2">
    <location>
        <begin position="2333"/>
        <end position="2368"/>
    </location>
</feature>
<evidence type="ECO:0000259" key="7">
    <source>
        <dbReference type="Pfam" id="PF18562"/>
    </source>
</evidence>
<dbReference type="VEuPathDB" id="PlasmoDB:PfNF166_040009200"/>
<evidence type="ECO:0000259" key="6">
    <source>
        <dbReference type="Pfam" id="PF15447"/>
    </source>
</evidence>
<feature type="domain" description="Duffy-antigen binding" evidence="4">
    <location>
        <begin position="1665"/>
        <end position="1885"/>
    </location>
</feature>
<dbReference type="VEuPathDB" id="PlasmoDB:PfKH01_120025700"/>
<feature type="domain" description="Cysteine-rich interdomain region 1 gamma" evidence="7">
    <location>
        <begin position="501"/>
        <end position="552"/>
    </location>
</feature>
<dbReference type="VEuPathDB" id="PlasmoDB:PfIT_130005300"/>
<name>A1KQT3_PLAFA</name>
<dbReference type="FunFam" id="1.10.1900.40:FF:000001">
    <property type="entry name" value="Erythrocyte membrane protein 1"/>
    <property type="match status" value="1"/>
</dbReference>
<feature type="domain" description="Duffy-antigen binding" evidence="4">
    <location>
        <begin position="121"/>
        <end position="307"/>
    </location>
</feature>
<gene>
    <name evidence="9" type="primary">var13.2</name>
</gene>
<dbReference type="VEuPathDB" id="PlasmoDB:PfTG01_120045300"/>
<feature type="domain" description="Duffy-binding-like" evidence="3">
    <location>
        <begin position="568"/>
        <end position="716"/>
    </location>
</feature>
<feature type="domain" description="Duffy-antigen binding" evidence="4">
    <location>
        <begin position="1178"/>
        <end position="1346"/>
    </location>
</feature>
<dbReference type="InterPro" id="IPR029211">
    <property type="entry name" value="PfEMP1_ATS"/>
</dbReference>
<dbReference type="VEuPathDB" id="PlasmoDB:PfGA01_050037300"/>
<dbReference type="InterPro" id="IPR029210">
    <property type="entry name" value="PfEMP1_NTS"/>
</dbReference>
<dbReference type="VEuPathDB" id="PlasmoDB:PfHB3_070005300"/>
<feature type="compositionally biased region" description="Basic and acidic residues" evidence="2">
    <location>
        <begin position="1515"/>
        <end position="1525"/>
    </location>
</feature>
<feature type="compositionally biased region" description="Basic and acidic residues" evidence="2">
    <location>
        <begin position="1651"/>
        <end position="1660"/>
    </location>
</feature>
<dbReference type="VEuPathDB" id="PlasmoDB:PF3D7_0100300"/>
<dbReference type="VEuPathDB" id="PlasmoDB:Pf7G8-2_000152000"/>
<dbReference type="FunFam" id="1.20.58.830:FF:000001">
    <property type="entry name" value="Erythrocyte membrane protein 1, PfEMP1"/>
    <property type="match status" value="1"/>
</dbReference>
<dbReference type="Pfam" id="PF18562">
    <property type="entry name" value="CIDR1_gamma"/>
    <property type="match status" value="2"/>
</dbReference>
<dbReference type="VEuPathDB" id="PlasmoDB:PfTG01_000063200"/>
<dbReference type="Gene3D" id="1.20.58.830">
    <property type="match status" value="4"/>
</dbReference>
<dbReference type="VEuPathDB" id="PlasmoDB:PfGN01_120061500"/>
<feature type="region of interest" description="Disordered" evidence="2">
    <location>
        <begin position="1322"/>
        <end position="1351"/>
    </location>
</feature>
<feature type="domain" description="Duffy-binding-like" evidence="3">
    <location>
        <begin position="2198"/>
        <end position="2341"/>
    </location>
</feature>
<dbReference type="VEuPathDB" id="PlasmoDB:PfNF54_040008300"/>
<reference evidence="9" key="2">
    <citation type="journal article" date="2007" name="Mol. Microbiol.">
        <title>Plasmodium falciparum var gene expression is developmentally controlled at the level of RNA polymerase II-mediated transcription initiation.</title>
        <authorList>
            <person name="Kyes S."/>
            <person name="Christodoulou Z."/>
            <person name="Pinches R."/>
            <person name="Kriek N."/>
            <person name="Horrocks P."/>
            <person name="Newbold C."/>
        </authorList>
    </citation>
    <scope>NUCLEOTIDE SEQUENCE</scope>
    <source>
        <strain evidence="9">IT 4/25/5</strain>
    </source>
</reference>
<protein>
    <submittedName>
        <fullName evidence="9">Erythrocyte membrane protein 1</fullName>
    </submittedName>
</protein>
<feature type="region of interest" description="Disordered" evidence="2">
    <location>
        <begin position="1628"/>
        <end position="1667"/>
    </location>
</feature>
<feature type="region of interest" description="Disordered" evidence="2">
    <location>
        <begin position="2390"/>
        <end position="2470"/>
    </location>
</feature>
<feature type="region of interest" description="Disordered" evidence="2">
    <location>
        <begin position="1745"/>
        <end position="1770"/>
    </location>
</feature>
<dbReference type="InterPro" id="IPR044932">
    <property type="entry name" value="PfEMP1_ATS_sf"/>
</dbReference>
<dbReference type="VEuPathDB" id="PlasmoDB:PfGB4_070006000"/>
<dbReference type="VEuPathDB" id="PlasmoDB:PfSD01_100044400"/>
<evidence type="ECO:0000313" key="9">
    <source>
        <dbReference type="EMBL" id="CAL80730.1"/>
    </source>
</evidence>
<dbReference type="FunFam" id="1.20.58.1930:FF:000001">
    <property type="entry name" value="Erythrocyte membrane protein 1, PfEMP1"/>
    <property type="match status" value="1"/>
</dbReference>
<dbReference type="Pfam" id="PF15447">
    <property type="entry name" value="NTS"/>
    <property type="match status" value="1"/>
</dbReference>
<feature type="compositionally biased region" description="Polar residues" evidence="2">
    <location>
        <begin position="747"/>
        <end position="761"/>
    </location>
</feature>
<feature type="compositionally biased region" description="Pro residues" evidence="2">
    <location>
        <begin position="1496"/>
        <end position="1509"/>
    </location>
</feature>
<dbReference type="InterPro" id="IPR004258">
    <property type="entry name" value="DBL"/>
</dbReference>
<dbReference type="VEuPathDB" id="PlasmoDB:PfKH02_060039000"/>
<dbReference type="Pfam" id="PF03011">
    <property type="entry name" value="PFEMP"/>
    <property type="match status" value="2"/>
</dbReference>
<dbReference type="VEuPathDB" id="PlasmoDB:PfCD01_120045400"/>
<dbReference type="InterPro" id="IPR008602">
    <property type="entry name" value="Duffy-antigen-binding"/>
</dbReference>
<feature type="compositionally biased region" description="Polar residues" evidence="2">
    <location>
        <begin position="1633"/>
        <end position="1642"/>
    </location>
</feature>
<feature type="region of interest" description="Disordered" evidence="2">
    <location>
        <begin position="1860"/>
        <end position="1924"/>
    </location>
</feature>
<evidence type="ECO:0000256" key="2">
    <source>
        <dbReference type="SAM" id="MobiDB-lite"/>
    </source>
</evidence>
<sequence>MTPKRTSRTVNNLSATDVLEKIATGIYNQEKEKVYPYENELKGILSNAIFVDQLRKELNIESPGPSDSCSLDHKFHTNINTEYTEGRKPCYERNEKRFSNEGEAKCGSDKIRDYGIKSAGGACAPFRRQNLCDRNLEYLINKNTNTTHDLLGNVLVTAKYEGDSIVNNHPDKNSSGNKSSICTALARSFADIGDIVRGRDMFKPNDADKVEKGLQVVFGKIYNSLPSPAQKHYAHDDGSGNYYKLREDWWAINRKEVWKAITCRAPNEANFFRNISGNMKAFTSQGYCGHSETNVPTNLDYVPQFLRWFDEWAEEFCRIRKIKLENVKKECRDEPNNKYCSGDGHDCKRTYLKDNTIFIDLNCPRCENACSNYTKWIEIQRKQFDKQKRKYMNEIKIKTNISNNENDKEFYENLDKKGYSTINTFLESLNHGKQCQDNIDKKNKTNFKNNLETFGPSGYCEACPIYGVKCSNEKCTPVTENEWNSNNRLPTDTSTKNLNATNIDMLVNDGIGNAIDNELEKNCTKYGILKGIKKQKWQCQYLNNIDQCKINNVMNSGYFDNKIAFNVLFQRWLRYFVRDHNRLKEKIDVCIKKENINENICIKRCKTNCECVGKWLEKKEAEWDKINQHYNQKNHIMFILIPYWITGFYEKITFPNDFFKALEDVDTINVLDTLKECQDTHCKIEKIRSIDVDLIKEIISWLQNKIEVCKSHHDEDKHEYCCDILPKSVDDDEEDDEEVDEEKEESSQTTKRNISQKGGTKSASCVKGACAIVKGVLQQKSNGSIDNCNAKNRKKNEWQCDKNTFVDGNEGVCMPPRRKSICIHNLTLEEQTKNKYQLREAFIKCAAKETNLLWDKYKNDKNEAEELLKKGKIPEDFMRIMFYTFGDFRDFCLENDMGKDVDKVKKNINKVFNNSSKRGFKKIDPENWWNENGPQIWNGMLCALIHADTKDSIKNKDNYKYEKVTILAKRDGSNGMTLSEFAKKPKFLRWFVEWYDDYCKERQKYLTEVASTCKSIDGGQLKCDRGCNNKCDEYKKYMRKKKEEWNLQDKYYKDKRENKGIDKGPIGIIVKDYVLANAKEYLKKKFTASCVTSSGKAQNSATEEVKKNIELLSEEQYYDADQYCGCTKFIHDDKYSKISGRSNCCGLNSDAKKNKIKWRNSDEKDYAFLKKRNLSGDVFFPSRRLRICFHALDGNYTDPEVKDENGLRKRLMEVAATEGYNLSQYYKEKKEKETEATEEAHKYSYEVQPCSAMKYSFYDLRDIILGYDNLEDNSTTTEKNLKKIFKSESNEGSQGRQTFWNNNKGCVWEAMKCGYKHGRDDGNSANSASSDQDLKKCDSVPSDDDYPMGKDRDEGTAYQFLRWFAEWGEDFCKHKEKELEKLVGACNDYKCGDNEDKKKKCTDACTQYKQFISGWKPQYEKQIKKYGKHKDKIYSRHPMVKEAKDAQEYLDKQLQKSCNSGGKCDCMNKKSTSNGNNMPASLDETPSTYKDRCECQPPPPPPPPAPARPPAARESGNDYRGRSEPGEDGPLPLPLPPPTPPKPGGDGGAGRILSTPRNGTIEEDEEDDDEGEEKAEAASEETESKEVVEQKEDTTEKVCKIVANILTGKGNLDDACNQKYGYPQRHWGWKCVTPTTSSSTSERGGASRNKRNLDSTKSSDKNGSICIPPRRRKLYIKKIQEWASGNTQAGGNTGSGDSTGASSNPQGNGVSTSPQVALLHAFVESAAVETFFLWDRYKKEKEIEKKQQQETGLVASETSEDTEHPQNKLQSGTIPLDFLRQMFYTLGDYRDICVGKTPDGIDTVSASDKDTMDKIQAKIQQILPKKDTPPSVKTPQQTWWNKHAESIWNGMIYALTYKTDTPSGEKPKQIPEVKTKLFDEKGTPQSNKYQYKTVKLEEEETSGAKPKSTESSSPSGENTPLTDFISRPPYFRYLEEWGQNFCKERKKRLGDIKSNCLKDGDKQYSGDGEACSNIDVNKDKIFADLEGPKCAKPCSSYRKWIKGKKTQYEKQEKAYEQQKEQCKKETNNHYNGFRVKLGTCTTAGDFLQTLKNGPCKSENGKDHEEDEINFSQPDVTFRPATNCTPCPKFKVNCKNGNCGADTNGKCNGKTPIDAQNFEQMGQTAKEFVMLVSDKSTNGFEVNDLNECAGADIFQGIKENIWSCRNVCGLDVCKPEKVNDQKVNGKENDGTYIIQIRALLRRWVENFLEDYKKIKHKISHCTNSTEEKKSTCDCGKKCKCVGQWIKLKKEEWKKIKEHYVGENKSEDDFSDNLNSFLETLITQIPVADVQGNVIKLSNFDTPCGCSADANSQKKDGNENDAIDCMINRLQQKAKNCETQPSGSKQCTTPPTTLEDDETFDDDIETDNPVAHPQICEGVIQTQTETVLEEKCVAPPAEEKKDEKKKPEDPAEEDGGAIGPSGPAGPQEPSPTSDDTEENHVTPEEDPPPPAPDTRPVPSPLPPPADQPFDPTILQTTIPFGVALALGSIAFFFMKKKTKHPVDLFSVINTPKGDYDIPTLKSKNRYIPYRSGSYKGKTYIYMEGDSDEDKYAFMSDTTDITSSEREYEELDINDIYVPGSPKYKTLIEVVLEPSKSNGNIPHSAGEPLDDMVPTTNTFTDEEWNELKHDFISQYIQSRLPMDVPQYDVSTELPMNIVGNVLDDGINEKPFITSIHDRNLYNGEEISYNINMVNNDIPMSDKNGTHTGIDLINDTLGGNKHIDIYDEVLKRKENELFGTNYKKNTSNNSVAKLTNNDPIMNQLDLLHKWLDRHRDMCEKWNTKEDILNKLNEEWNKDNDVGDIPSDNKRLNTNVSIQIDIDENKGKKELSNMDTNVDTPTMDNILDDLETHNEPFYDIYEDDIYYDVNDENPFVDDIPMDHNKVDVPKKVHVEMKILNNTSNGSLEPEFPISDVWNI</sequence>
<feature type="compositionally biased region" description="Polar residues" evidence="2">
    <location>
        <begin position="1909"/>
        <end position="1921"/>
    </location>
</feature>
<dbReference type="VEuPathDB" id="PlasmoDB:PfHB3_050005200"/>
<dbReference type="VEuPathDB" id="PlasmoDB:PfNF166_000017700"/>
<dbReference type="Gene3D" id="1.20.1310.20">
    <property type="entry name" value="Duffy-antigen binding domain"/>
    <property type="match status" value="4"/>
</dbReference>
<dbReference type="VEuPathDB" id="PlasmoDB:PfGN01_130005700"/>
<dbReference type="Gene3D" id="1.20.58.1930">
    <property type="match status" value="2"/>
</dbReference>
<dbReference type="VEuPathDB" id="PlasmoDB:PfML01_080038400"/>